<organism evidence="2 3">
    <name type="scientific">Orbilia ellipsospora</name>
    <dbReference type="NCBI Taxonomy" id="2528407"/>
    <lineage>
        <taxon>Eukaryota</taxon>
        <taxon>Fungi</taxon>
        <taxon>Dikarya</taxon>
        <taxon>Ascomycota</taxon>
        <taxon>Pezizomycotina</taxon>
        <taxon>Orbiliomycetes</taxon>
        <taxon>Orbiliales</taxon>
        <taxon>Orbiliaceae</taxon>
        <taxon>Orbilia</taxon>
    </lineage>
</organism>
<proteinExistence type="predicted"/>
<dbReference type="Proteomes" id="UP001365542">
    <property type="component" value="Unassembled WGS sequence"/>
</dbReference>
<protein>
    <submittedName>
        <fullName evidence="2">Uncharacterized protein</fullName>
    </submittedName>
</protein>
<keyword evidence="1" id="KW-0812">Transmembrane</keyword>
<gene>
    <name evidence="2" type="ORF">TWF694_006108</name>
</gene>
<dbReference type="AlphaFoldDB" id="A0AAV9WXC9"/>
<evidence type="ECO:0000313" key="3">
    <source>
        <dbReference type="Proteomes" id="UP001365542"/>
    </source>
</evidence>
<comment type="caution">
    <text evidence="2">The sequence shown here is derived from an EMBL/GenBank/DDBJ whole genome shotgun (WGS) entry which is preliminary data.</text>
</comment>
<keyword evidence="1" id="KW-0472">Membrane</keyword>
<keyword evidence="1" id="KW-1133">Transmembrane helix</keyword>
<evidence type="ECO:0000313" key="2">
    <source>
        <dbReference type="EMBL" id="KAK6523216.1"/>
    </source>
</evidence>
<evidence type="ECO:0000256" key="1">
    <source>
        <dbReference type="SAM" id="Phobius"/>
    </source>
</evidence>
<feature type="transmembrane region" description="Helical" evidence="1">
    <location>
        <begin position="519"/>
        <end position="540"/>
    </location>
</feature>
<name>A0AAV9WXC9_9PEZI</name>
<dbReference type="EMBL" id="JAVHJO010000019">
    <property type="protein sequence ID" value="KAK6523216.1"/>
    <property type="molecule type" value="Genomic_DNA"/>
</dbReference>
<accession>A0AAV9WXC9</accession>
<reference evidence="2 3" key="1">
    <citation type="submission" date="2019-10" db="EMBL/GenBank/DDBJ databases">
        <authorList>
            <person name="Palmer J.M."/>
        </authorList>
    </citation>
    <scope>NUCLEOTIDE SEQUENCE [LARGE SCALE GENOMIC DNA]</scope>
    <source>
        <strain evidence="2 3">TWF694</strain>
    </source>
</reference>
<keyword evidence="3" id="KW-1185">Reference proteome</keyword>
<sequence>MWHKVQIQIYCTVKIYFPIREVTQKVIRQAGNLEMALSCNTSPAWQFTTSAWASTNVDTELANWASTNVGPSDSFANKLGSSFGDYRTNFQCGISLQSQCTISGCLAFENTSSPAWSYLALGSIVNLDTVYNELYDGLQGGLNAFNGMVDVIPPMVFPWSNPTFAFGSGHIFLESFLTTAAAFARKNIIETVGFSAFFGGALQEIAYQLEPDETAALAAQLETTAEIKYAVSQYEVNLQNTTTQEAKRVFGGAPDQNGNTILNYLKEGSFVDITKLPTQDKIQAFYTKQLIGRFVTAGWREKKIFAIRNELDNSTMSFCPNTTRYYNETEQAEYCTYFFYEYGVLRGYLDDPPALSFLQSNFSISGNDISASAAAAFSLGGLNFTQDMAYQANGHPVYDNGSVINFDNGAANAGTFNIPVCDAKKQWSTIDLKQGVTQFGNGAISEKYGMLPCCCGPDCADTAKFIELANLSGFQTLLRGCKSQLAKSTGTRFNDIDYGYKISNAIPYLWAIAPLWKQVLITIACIFAFFTFTGFCGAAGD</sequence>